<dbReference type="Pfam" id="PF13516">
    <property type="entry name" value="LRR_6"/>
    <property type="match status" value="3"/>
</dbReference>
<dbReference type="Gene3D" id="3.80.10.10">
    <property type="entry name" value="Ribonuclease Inhibitor"/>
    <property type="match status" value="2"/>
</dbReference>
<proteinExistence type="predicted"/>
<dbReference type="EMBL" id="JAQMWT010000016">
    <property type="protein sequence ID" value="KAJ8613910.1"/>
    <property type="molecule type" value="Genomic_DNA"/>
</dbReference>
<organism evidence="4 5">
    <name type="scientific">Chrysophaeum taylorii</name>
    <dbReference type="NCBI Taxonomy" id="2483200"/>
    <lineage>
        <taxon>Eukaryota</taxon>
        <taxon>Sar</taxon>
        <taxon>Stramenopiles</taxon>
        <taxon>Ochrophyta</taxon>
        <taxon>Pelagophyceae</taxon>
        <taxon>Pelagomonadales</taxon>
        <taxon>Pelagomonadaceae</taxon>
        <taxon>Chrysophaeum</taxon>
    </lineage>
</organism>
<evidence type="ECO:0000256" key="1">
    <source>
        <dbReference type="ARBA" id="ARBA00022468"/>
    </source>
</evidence>
<keyword evidence="3" id="KW-0677">Repeat</keyword>
<dbReference type="GO" id="GO:0005634">
    <property type="term" value="C:nucleus"/>
    <property type="evidence" value="ECO:0007669"/>
    <property type="project" value="TreeGrafter"/>
</dbReference>
<dbReference type="InterPro" id="IPR001611">
    <property type="entry name" value="Leu-rich_rpt"/>
</dbReference>
<evidence type="ECO:0000313" key="4">
    <source>
        <dbReference type="EMBL" id="KAJ8613910.1"/>
    </source>
</evidence>
<reference evidence="4" key="1">
    <citation type="submission" date="2023-01" db="EMBL/GenBank/DDBJ databases">
        <title>Metagenome sequencing of chrysophaentin producing Chrysophaeum taylorii.</title>
        <authorList>
            <person name="Davison J."/>
            <person name="Bewley C."/>
        </authorList>
    </citation>
    <scope>NUCLEOTIDE SEQUENCE</scope>
    <source>
        <strain evidence="4">NIES-1699</strain>
    </source>
</reference>
<dbReference type="InterPro" id="IPR027038">
    <property type="entry name" value="RanGap"/>
</dbReference>
<evidence type="ECO:0000256" key="3">
    <source>
        <dbReference type="ARBA" id="ARBA00022737"/>
    </source>
</evidence>
<keyword evidence="2" id="KW-0433">Leucine-rich repeat</keyword>
<name>A0AAD7XNF5_9STRA</name>
<evidence type="ECO:0000313" key="5">
    <source>
        <dbReference type="Proteomes" id="UP001230188"/>
    </source>
</evidence>
<dbReference type="SMART" id="SM00368">
    <property type="entry name" value="LRR_RI"/>
    <property type="match status" value="4"/>
</dbReference>
<dbReference type="AlphaFoldDB" id="A0AAD7XNF5"/>
<accession>A0AAD7XNF5</accession>
<dbReference type="GO" id="GO:0006913">
    <property type="term" value="P:nucleocytoplasmic transport"/>
    <property type="evidence" value="ECO:0007669"/>
    <property type="project" value="TreeGrafter"/>
</dbReference>
<protein>
    <submittedName>
        <fullName evidence="4">Uncharacterized protein</fullName>
    </submittedName>
</protein>
<keyword evidence="5" id="KW-1185">Reference proteome</keyword>
<evidence type="ECO:0000256" key="2">
    <source>
        <dbReference type="ARBA" id="ARBA00022614"/>
    </source>
</evidence>
<comment type="caution">
    <text evidence="4">The sequence shown here is derived from an EMBL/GenBank/DDBJ whole genome shotgun (WGS) entry which is preliminary data.</text>
</comment>
<dbReference type="GO" id="GO:0048471">
    <property type="term" value="C:perinuclear region of cytoplasm"/>
    <property type="evidence" value="ECO:0007669"/>
    <property type="project" value="TreeGrafter"/>
</dbReference>
<dbReference type="GO" id="GO:0031267">
    <property type="term" value="F:small GTPase binding"/>
    <property type="evidence" value="ECO:0007669"/>
    <property type="project" value="TreeGrafter"/>
</dbReference>
<dbReference type="PANTHER" id="PTHR24113:SF12">
    <property type="entry name" value="RAN GTPASE-ACTIVATING PROTEIN 1"/>
    <property type="match status" value="1"/>
</dbReference>
<dbReference type="GO" id="GO:0005096">
    <property type="term" value="F:GTPase activator activity"/>
    <property type="evidence" value="ECO:0007669"/>
    <property type="project" value="UniProtKB-KW"/>
</dbReference>
<gene>
    <name evidence="4" type="ORF">CTAYLR_009574</name>
</gene>
<keyword evidence="1" id="KW-0343">GTPase activation</keyword>
<dbReference type="PANTHER" id="PTHR24113">
    <property type="entry name" value="RAN GTPASE-ACTIVATING PROTEIN 1"/>
    <property type="match status" value="1"/>
</dbReference>
<sequence>MRDPGWRNSNNAAASARNSSLRVLYLTSDKVGSDGASKLAAALALSKTAGIEALFLGSNNTGDLGCGKIARGLESHSSLEKLYLSYNDNLGAASLAAALPSNATLRVLSLFRNNIGDDGAAPNLAAALPSSSLKELLHLYKNKIGDDGASKLLAASFDNLEKIDLSFNPITAYARSKLREMAAEKRTLYI</sequence>
<dbReference type="InterPro" id="IPR032675">
    <property type="entry name" value="LRR_dom_sf"/>
</dbReference>
<dbReference type="SUPFAM" id="SSF52047">
    <property type="entry name" value="RNI-like"/>
    <property type="match status" value="1"/>
</dbReference>
<dbReference type="Proteomes" id="UP001230188">
    <property type="component" value="Unassembled WGS sequence"/>
</dbReference>
<dbReference type="GO" id="GO:0005829">
    <property type="term" value="C:cytosol"/>
    <property type="evidence" value="ECO:0007669"/>
    <property type="project" value="TreeGrafter"/>
</dbReference>